<gene>
    <name evidence="5" type="ORF">FYJ60_10240</name>
</gene>
<dbReference type="Gene3D" id="4.10.1060.50">
    <property type="match status" value="1"/>
</dbReference>
<evidence type="ECO:0000259" key="4">
    <source>
        <dbReference type="PROSITE" id="PS50199"/>
    </source>
</evidence>
<dbReference type="InterPro" id="IPR025874">
    <property type="entry name" value="DZR"/>
</dbReference>
<protein>
    <submittedName>
        <fullName evidence="5">Zinc-ribbon domain-containing protein</fullName>
    </submittedName>
</protein>
<dbReference type="AlphaFoldDB" id="A0A7X2P9L0"/>
<proteinExistence type="predicted"/>
<dbReference type="InterPro" id="IPR001876">
    <property type="entry name" value="Znf_RanBP2"/>
</dbReference>
<accession>A0A7X2P9L0</accession>
<dbReference type="GO" id="GO:0008270">
    <property type="term" value="F:zinc ion binding"/>
    <property type="evidence" value="ECO:0007669"/>
    <property type="project" value="UniProtKB-KW"/>
</dbReference>
<dbReference type="InterPro" id="IPR026870">
    <property type="entry name" value="Zinc_ribbon_dom"/>
</dbReference>
<dbReference type="RefSeq" id="WP_154458700.1">
    <property type="nucleotide sequence ID" value="NZ_VUMV01000008.1"/>
</dbReference>
<keyword evidence="1" id="KW-0479">Metal-binding</keyword>
<evidence type="ECO:0000256" key="1">
    <source>
        <dbReference type="ARBA" id="ARBA00022723"/>
    </source>
</evidence>
<dbReference type="PROSITE" id="PS01358">
    <property type="entry name" value="ZF_RANBP2_1"/>
    <property type="match status" value="1"/>
</dbReference>
<keyword evidence="2" id="KW-0863">Zinc-finger</keyword>
<sequence length="257" mass="28054">MFEHFTSKMKNYGDTIKQGAQNISETASISREISQLRNDINKTYQNLGEDFYRQNRTNVPDRYREFFDHLEQQTAALKAAEKALQDVKGTWVCPNCGAENPKEGRFCGNCGSPRPAVKENKPAAAPAGLCPKCGAPLVEGAMFCGNCGCRLERQEMPRNASTAAQEPAVEPLMQEVDRAVPEESVEELPDVEPETIRVTEETEDIPRPVLDTPVEPTESIAPAAGEQQPEAALFCANCGAKLAPDAAFCQECGAKVC</sequence>
<evidence type="ECO:0000256" key="2">
    <source>
        <dbReference type="ARBA" id="ARBA00022771"/>
    </source>
</evidence>
<keyword evidence="6" id="KW-1185">Reference proteome</keyword>
<evidence type="ECO:0000313" key="6">
    <source>
        <dbReference type="Proteomes" id="UP000466864"/>
    </source>
</evidence>
<comment type="caution">
    <text evidence="5">The sequence shown here is derived from an EMBL/GenBank/DDBJ whole genome shotgun (WGS) entry which is preliminary data.</text>
</comment>
<dbReference type="Proteomes" id="UP000466864">
    <property type="component" value="Unassembled WGS sequence"/>
</dbReference>
<dbReference type="Pfam" id="PF12773">
    <property type="entry name" value="DZR"/>
    <property type="match status" value="1"/>
</dbReference>
<feature type="domain" description="RanBP2-type" evidence="4">
    <location>
        <begin position="87"/>
        <end position="116"/>
    </location>
</feature>
<evidence type="ECO:0000313" key="5">
    <source>
        <dbReference type="EMBL" id="MST82696.1"/>
    </source>
</evidence>
<name>A0A7X2P9L0_9FIRM</name>
<dbReference type="EMBL" id="VUMV01000008">
    <property type="protein sequence ID" value="MST82696.1"/>
    <property type="molecule type" value="Genomic_DNA"/>
</dbReference>
<dbReference type="PROSITE" id="PS50199">
    <property type="entry name" value="ZF_RANBP2_2"/>
    <property type="match status" value="1"/>
</dbReference>
<organism evidence="5 6">
    <name type="scientific">Bilifractor porci</name>
    <dbReference type="NCBI Taxonomy" id="2606636"/>
    <lineage>
        <taxon>Bacteria</taxon>
        <taxon>Bacillati</taxon>
        <taxon>Bacillota</taxon>
        <taxon>Clostridia</taxon>
        <taxon>Lachnospirales</taxon>
        <taxon>Lachnospiraceae</taxon>
        <taxon>Bilifractor</taxon>
    </lineage>
</organism>
<keyword evidence="3" id="KW-0862">Zinc</keyword>
<evidence type="ECO:0000256" key="3">
    <source>
        <dbReference type="ARBA" id="ARBA00022833"/>
    </source>
</evidence>
<dbReference type="InterPro" id="IPR038587">
    <property type="entry name" value="Ribosomal_eL40_sf"/>
</dbReference>
<dbReference type="Pfam" id="PF13240">
    <property type="entry name" value="Zn_Ribbon_1"/>
    <property type="match status" value="1"/>
</dbReference>
<reference evidence="5 6" key="1">
    <citation type="submission" date="2019-08" db="EMBL/GenBank/DDBJ databases">
        <title>In-depth cultivation of the pig gut microbiome towards novel bacterial diversity and tailored functional studies.</title>
        <authorList>
            <person name="Wylensek D."/>
            <person name="Hitch T.C.A."/>
            <person name="Clavel T."/>
        </authorList>
    </citation>
    <scope>NUCLEOTIDE SEQUENCE [LARGE SCALE GENOMIC DNA]</scope>
    <source>
        <strain evidence="5 6">Oil+RF-744-WCA-WT-13</strain>
    </source>
</reference>